<proteinExistence type="predicted"/>
<dbReference type="AlphaFoldDB" id="A0AA38BY04"/>
<comment type="caution">
    <text evidence="1">The sequence shown here is derived from an EMBL/GenBank/DDBJ whole genome shotgun (WGS) entry which is preliminary data.</text>
</comment>
<feature type="non-terminal residue" evidence="1">
    <location>
        <position position="1"/>
    </location>
</feature>
<organism evidence="1 2">
    <name type="scientific">Taxus chinensis</name>
    <name type="common">Chinese yew</name>
    <name type="synonym">Taxus wallichiana var. chinensis</name>
    <dbReference type="NCBI Taxonomy" id="29808"/>
    <lineage>
        <taxon>Eukaryota</taxon>
        <taxon>Viridiplantae</taxon>
        <taxon>Streptophyta</taxon>
        <taxon>Embryophyta</taxon>
        <taxon>Tracheophyta</taxon>
        <taxon>Spermatophyta</taxon>
        <taxon>Pinopsida</taxon>
        <taxon>Pinidae</taxon>
        <taxon>Conifers II</taxon>
        <taxon>Cupressales</taxon>
        <taxon>Taxaceae</taxon>
        <taxon>Taxus</taxon>
    </lineage>
</organism>
<evidence type="ECO:0000313" key="2">
    <source>
        <dbReference type="Proteomes" id="UP000824469"/>
    </source>
</evidence>
<evidence type="ECO:0000313" key="1">
    <source>
        <dbReference type="EMBL" id="KAH9290885.1"/>
    </source>
</evidence>
<keyword evidence="2" id="KW-1185">Reference proteome</keyword>
<reference evidence="1 2" key="1">
    <citation type="journal article" date="2021" name="Nat. Plants">
        <title>The Taxus genome provides insights into paclitaxel biosynthesis.</title>
        <authorList>
            <person name="Xiong X."/>
            <person name="Gou J."/>
            <person name="Liao Q."/>
            <person name="Li Y."/>
            <person name="Zhou Q."/>
            <person name="Bi G."/>
            <person name="Li C."/>
            <person name="Du R."/>
            <person name="Wang X."/>
            <person name="Sun T."/>
            <person name="Guo L."/>
            <person name="Liang H."/>
            <person name="Lu P."/>
            <person name="Wu Y."/>
            <person name="Zhang Z."/>
            <person name="Ro D.K."/>
            <person name="Shang Y."/>
            <person name="Huang S."/>
            <person name="Yan J."/>
        </authorList>
    </citation>
    <scope>NUCLEOTIDE SEQUENCE [LARGE SCALE GENOMIC DNA]</scope>
    <source>
        <strain evidence="1">Ta-2019</strain>
    </source>
</reference>
<dbReference type="Proteomes" id="UP000824469">
    <property type="component" value="Unassembled WGS sequence"/>
</dbReference>
<name>A0AA38BY04_TAXCH</name>
<sequence>THMDKPYFDVCEESCVSRRVKKAPQSRHMTVKPTLMSDEKVSNALVKVSVEVAWRNIDKDATIRVLLEDNKAKTTEITRLKGEKDLE</sequence>
<protein>
    <submittedName>
        <fullName evidence="1">Uncharacterized protein</fullName>
    </submittedName>
</protein>
<accession>A0AA38BY04</accession>
<dbReference type="EMBL" id="JAHRHJ020003813">
    <property type="protein sequence ID" value="KAH9290885.1"/>
    <property type="molecule type" value="Genomic_DNA"/>
</dbReference>
<gene>
    <name evidence="1" type="ORF">KI387_035002</name>
</gene>